<dbReference type="EMBL" id="LSSK01001207">
    <property type="protein sequence ID" value="OMH80384.1"/>
    <property type="molecule type" value="Genomic_DNA"/>
</dbReference>
<reference evidence="2" key="1">
    <citation type="submission" date="2017-01" db="EMBL/GenBank/DDBJ databases">
        <authorList>
            <person name="Wang Y."/>
            <person name="White M."/>
            <person name="Kvist S."/>
            <person name="Moncalvo J.-M."/>
        </authorList>
    </citation>
    <scope>NUCLEOTIDE SEQUENCE [LARGE SCALE GENOMIC DNA]</scope>
    <source>
        <strain evidence="2">COL-18-3</strain>
    </source>
</reference>
<evidence type="ECO:0000313" key="1">
    <source>
        <dbReference type="EMBL" id="OMH80384.1"/>
    </source>
</evidence>
<dbReference type="AlphaFoldDB" id="A0A1R1PHC9"/>
<accession>A0A1R1PHC9</accession>
<dbReference type="Proteomes" id="UP000188320">
    <property type="component" value="Unassembled WGS sequence"/>
</dbReference>
<comment type="caution">
    <text evidence="1">The sequence shown here is derived from an EMBL/GenBank/DDBJ whole genome shotgun (WGS) entry which is preliminary data.</text>
</comment>
<evidence type="ECO:0000313" key="2">
    <source>
        <dbReference type="Proteomes" id="UP000188320"/>
    </source>
</evidence>
<organism evidence="1 2">
    <name type="scientific">Zancudomyces culisetae</name>
    <name type="common">Gut fungus</name>
    <name type="synonym">Smittium culisetae</name>
    <dbReference type="NCBI Taxonomy" id="1213189"/>
    <lineage>
        <taxon>Eukaryota</taxon>
        <taxon>Fungi</taxon>
        <taxon>Fungi incertae sedis</taxon>
        <taxon>Zoopagomycota</taxon>
        <taxon>Kickxellomycotina</taxon>
        <taxon>Harpellomycetes</taxon>
        <taxon>Harpellales</taxon>
        <taxon>Legeriomycetaceae</taxon>
        <taxon>Zancudomyces</taxon>
    </lineage>
</organism>
<keyword evidence="2" id="KW-1185">Reference proteome</keyword>
<gene>
    <name evidence="1" type="ORF">AX774_g6180</name>
</gene>
<sequence length="269" mass="30555">MSYVKNQYLSLYMSLMHSRHAWKERILEKIFEKEFESVEQSILYEAKLDTWMYAGSVNLVLGPHLFENTTFYVKKIENKASKVSQIATNGANNQENGTEINETDSGGGLQIRIGFRFQAQKHGIYVLPLDTICMVYEREPAVKLILSFSIKSYDSSENLCKYTNLLEGGNPEENFLGNDLNEEENKDGLKDFSGQATGRTANSNTDINTDINTNNIKDECEYTSVIMGLNGASEHLLSLLEELSNHTETLLERKKRSPYIVSISVYLFI</sequence>
<name>A0A1R1PHC9_ZANCU</name>
<proteinExistence type="predicted"/>
<protein>
    <submittedName>
        <fullName evidence="1">Uncharacterized protein</fullName>
    </submittedName>
</protein>